<evidence type="ECO:0000313" key="3">
    <source>
        <dbReference type="Proteomes" id="UP000203589"/>
    </source>
</evidence>
<keyword evidence="3" id="KW-1185">Reference proteome</keyword>
<evidence type="ECO:0000313" key="2">
    <source>
        <dbReference type="EMBL" id="ASP22366.1"/>
    </source>
</evidence>
<gene>
    <name evidence="2" type="ORF">ANTHELSMS3_03744</name>
</gene>
<name>A0A222E860_9RHOB</name>
<dbReference type="EMBL" id="CP022540">
    <property type="protein sequence ID" value="ASP22366.1"/>
    <property type="molecule type" value="Genomic_DNA"/>
</dbReference>
<dbReference type="Proteomes" id="UP000203589">
    <property type="component" value="Chromosome"/>
</dbReference>
<dbReference type="Pfam" id="PF11748">
    <property type="entry name" value="DUF3306"/>
    <property type="match status" value="1"/>
</dbReference>
<reference evidence="2 3" key="1">
    <citation type="submission" date="2017-07" db="EMBL/GenBank/DDBJ databases">
        <title>Genome Sequence of Antarctobacter heliothermus Strain SMS3 Isolated from a culture of the Diatom Skeletonema marinoi.</title>
        <authorList>
            <person name="Topel M."/>
            <person name="Pinder M.I.M."/>
            <person name="Johansson O.N."/>
            <person name="Kourtchenko O."/>
            <person name="Godhe A."/>
            <person name="Clarke A.K."/>
        </authorList>
    </citation>
    <scope>NUCLEOTIDE SEQUENCE [LARGE SCALE GENOMIC DNA]</scope>
    <source>
        <strain evidence="2 3">SMS3</strain>
    </source>
</reference>
<organism evidence="2 3">
    <name type="scientific">Antarctobacter heliothermus</name>
    <dbReference type="NCBI Taxonomy" id="74033"/>
    <lineage>
        <taxon>Bacteria</taxon>
        <taxon>Pseudomonadati</taxon>
        <taxon>Pseudomonadota</taxon>
        <taxon>Alphaproteobacteria</taxon>
        <taxon>Rhodobacterales</taxon>
        <taxon>Roseobacteraceae</taxon>
        <taxon>Antarctobacter</taxon>
    </lineage>
</organism>
<evidence type="ECO:0000256" key="1">
    <source>
        <dbReference type="SAM" id="MobiDB-lite"/>
    </source>
</evidence>
<dbReference type="AlphaFoldDB" id="A0A222E860"/>
<sequence>MSATPGDFWSRRRAQVAKAEAAELQAAEVEARVAEDAKLEQRPDEEILADLDLPAPEEMVSTEQVQALLKAAVPQRLKTRALRRMWRLNPVLANVDGLVDYGEDYTDAAVVVENLQTLYKVGKGMFDKAVEAAKAEAAAVAKAEANEADSAEAPDHAEGDDVPEADPTAETQAQAVPDVDPTPADLTEDAPVAQAPRRMRFRFETAT</sequence>
<dbReference type="InterPro" id="IPR021735">
    <property type="entry name" value="DUF3306"/>
</dbReference>
<protein>
    <recommendedName>
        <fullName evidence="4">DUF3306 domain-containing protein</fullName>
    </recommendedName>
</protein>
<accession>A0A222E860</accession>
<dbReference type="RefSeq" id="WP_094036158.1">
    <property type="nucleotide sequence ID" value="NZ_CP022540.1"/>
</dbReference>
<proteinExistence type="predicted"/>
<dbReference type="KEGG" id="aht:ANTHELSMS3_03744"/>
<feature type="region of interest" description="Disordered" evidence="1">
    <location>
        <begin position="144"/>
        <end position="207"/>
    </location>
</feature>
<evidence type="ECO:0008006" key="4">
    <source>
        <dbReference type="Google" id="ProtNLM"/>
    </source>
</evidence>
<dbReference type="OrthoDB" id="8100830at2"/>